<name>A0A9D4I6K5_DREPO</name>
<evidence type="ECO:0000313" key="1">
    <source>
        <dbReference type="EMBL" id="KAH3748452.1"/>
    </source>
</evidence>
<dbReference type="EMBL" id="JAIWYP010000010">
    <property type="protein sequence ID" value="KAH3748452.1"/>
    <property type="molecule type" value="Genomic_DNA"/>
</dbReference>
<keyword evidence="2" id="KW-1185">Reference proteome</keyword>
<organism evidence="1 2">
    <name type="scientific">Dreissena polymorpha</name>
    <name type="common">Zebra mussel</name>
    <name type="synonym">Mytilus polymorpha</name>
    <dbReference type="NCBI Taxonomy" id="45954"/>
    <lineage>
        <taxon>Eukaryota</taxon>
        <taxon>Metazoa</taxon>
        <taxon>Spiralia</taxon>
        <taxon>Lophotrochozoa</taxon>
        <taxon>Mollusca</taxon>
        <taxon>Bivalvia</taxon>
        <taxon>Autobranchia</taxon>
        <taxon>Heteroconchia</taxon>
        <taxon>Euheterodonta</taxon>
        <taxon>Imparidentia</taxon>
        <taxon>Neoheterodontei</taxon>
        <taxon>Myida</taxon>
        <taxon>Dreissenoidea</taxon>
        <taxon>Dreissenidae</taxon>
        <taxon>Dreissena</taxon>
    </lineage>
</organism>
<dbReference type="Proteomes" id="UP000828390">
    <property type="component" value="Unassembled WGS sequence"/>
</dbReference>
<reference evidence="1" key="1">
    <citation type="journal article" date="2019" name="bioRxiv">
        <title>The Genome of the Zebra Mussel, Dreissena polymorpha: A Resource for Invasive Species Research.</title>
        <authorList>
            <person name="McCartney M.A."/>
            <person name="Auch B."/>
            <person name="Kono T."/>
            <person name="Mallez S."/>
            <person name="Zhang Y."/>
            <person name="Obille A."/>
            <person name="Becker A."/>
            <person name="Abrahante J.E."/>
            <person name="Garbe J."/>
            <person name="Badalamenti J.P."/>
            <person name="Herman A."/>
            <person name="Mangelson H."/>
            <person name="Liachko I."/>
            <person name="Sullivan S."/>
            <person name="Sone E.D."/>
            <person name="Koren S."/>
            <person name="Silverstein K.A.T."/>
            <person name="Beckman K.B."/>
            <person name="Gohl D.M."/>
        </authorList>
    </citation>
    <scope>NUCLEOTIDE SEQUENCE</scope>
    <source>
        <strain evidence="1">Duluth1</strain>
        <tissue evidence="1">Whole animal</tissue>
    </source>
</reference>
<dbReference type="AlphaFoldDB" id="A0A9D4I6K5"/>
<sequence length="56" mass="6438">MVVPILLYGSDIWGFYNIKDVDKLHVRFLKNILGVKQQTPNYAVLGEFGRFPLSIL</sequence>
<gene>
    <name evidence="1" type="ORF">DPMN_182898</name>
</gene>
<comment type="caution">
    <text evidence="1">The sequence shown here is derived from an EMBL/GenBank/DDBJ whole genome shotgun (WGS) entry which is preliminary data.</text>
</comment>
<proteinExistence type="predicted"/>
<protein>
    <submittedName>
        <fullName evidence="1">Uncharacterized protein</fullName>
    </submittedName>
</protein>
<accession>A0A9D4I6K5</accession>
<reference evidence="1" key="2">
    <citation type="submission" date="2020-11" db="EMBL/GenBank/DDBJ databases">
        <authorList>
            <person name="McCartney M.A."/>
            <person name="Auch B."/>
            <person name="Kono T."/>
            <person name="Mallez S."/>
            <person name="Becker A."/>
            <person name="Gohl D.M."/>
            <person name="Silverstein K.A.T."/>
            <person name="Koren S."/>
            <person name="Bechman K.B."/>
            <person name="Herman A."/>
            <person name="Abrahante J.E."/>
            <person name="Garbe J."/>
        </authorList>
    </citation>
    <scope>NUCLEOTIDE SEQUENCE</scope>
    <source>
        <strain evidence="1">Duluth1</strain>
        <tissue evidence="1">Whole animal</tissue>
    </source>
</reference>
<evidence type="ECO:0000313" key="2">
    <source>
        <dbReference type="Proteomes" id="UP000828390"/>
    </source>
</evidence>